<dbReference type="RefSeq" id="WP_065139228.1">
    <property type="nucleotide sequence ID" value="NZ_LZLM01000042.1"/>
</dbReference>
<dbReference type="Gene3D" id="3.30.70.3290">
    <property type="match status" value="1"/>
</dbReference>
<dbReference type="EMBL" id="LZLM01000042">
    <property type="protein sequence ID" value="OBJ87665.1"/>
    <property type="molecule type" value="Genomic_DNA"/>
</dbReference>
<evidence type="ECO:0000313" key="8">
    <source>
        <dbReference type="EMBL" id="OBJ87665.1"/>
    </source>
</evidence>
<dbReference type="GO" id="GO:0006633">
    <property type="term" value="P:fatty acid biosynthetic process"/>
    <property type="evidence" value="ECO:0007669"/>
    <property type="project" value="TreeGrafter"/>
</dbReference>
<dbReference type="InterPro" id="IPR014043">
    <property type="entry name" value="Acyl_transferase_dom"/>
</dbReference>
<dbReference type="Gene3D" id="3.40.366.10">
    <property type="entry name" value="Malonyl-Coenzyme A Acyl Carrier Protein, domain 2"/>
    <property type="match status" value="1"/>
</dbReference>
<dbReference type="Pfam" id="PF00698">
    <property type="entry name" value="Acyl_transf_1"/>
    <property type="match status" value="1"/>
</dbReference>
<dbReference type="PROSITE" id="PS50075">
    <property type="entry name" value="CARRIER"/>
    <property type="match status" value="1"/>
</dbReference>
<keyword evidence="2" id="KW-0597">Phosphoprotein</keyword>
<evidence type="ECO:0000256" key="2">
    <source>
        <dbReference type="ARBA" id="ARBA00022553"/>
    </source>
</evidence>
<dbReference type="InterPro" id="IPR009081">
    <property type="entry name" value="PP-bd_ACP"/>
</dbReference>
<keyword evidence="5" id="KW-0511">Multifunctional enzyme</keyword>
<dbReference type="InterPro" id="IPR036291">
    <property type="entry name" value="NAD(P)-bd_dom_sf"/>
</dbReference>
<keyword evidence="4" id="KW-0521">NADP</keyword>
<dbReference type="GO" id="GO:0004312">
    <property type="term" value="F:fatty acid synthase activity"/>
    <property type="evidence" value="ECO:0007669"/>
    <property type="project" value="TreeGrafter"/>
</dbReference>
<gene>
    <name evidence="8" type="ORF">A5640_06840</name>
</gene>
<reference evidence="8 9" key="1">
    <citation type="submission" date="2016-06" db="EMBL/GenBank/DDBJ databases">
        <authorList>
            <person name="Kjaerup R.B."/>
            <person name="Dalgaard T.S."/>
            <person name="Juul-Madsen H.R."/>
        </authorList>
    </citation>
    <scope>NUCLEOTIDE SEQUENCE [LARGE SCALE GENOMIC DNA]</scope>
    <source>
        <strain evidence="8 9">1276495.2</strain>
    </source>
</reference>
<dbReference type="NCBIfam" id="NF037941">
    <property type="entry name" value="PKS_NbtC"/>
    <property type="match status" value="1"/>
</dbReference>
<dbReference type="Proteomes" id="UP000093925">
    <property type="component" value="Unassembled WGS sequence"/>
</dbReference>
<dbReference type="InterPro" id="IPR013968">
    <property type="entry name" value="PKS_KR"/>
</dbReference>
<sequence length="1027" mass="108973">MTPLSYRLPNGSTPVLLSADTAELLPREAAALLSYATTHSDVSPQAIADMLFRTRIARKHRALAMVSERDAFLSALRAIAEGRDHSLVLRSEAAATTRSVGFVFPGQGSQRPGMGRLFYESVPAFRAEVDRCAAAFEAYIGQTPLKYLLDEGVTADDDAGTVQPALFTQMAGLAAMWRSFGVAPRSTIGHSQGEIAAAYLSGLITLDDAVRIVSIRSGAADEFISGAYAMAVIAADRETCEDLLARACGWAELSVVNSPNLTGISGDQDAVQGIVDNCTERGIFARVIRVRYPAHTSVINELNNKLRAATQRELENPKFLDADIECVGATLGTTITSDLPVDRYWFWNLRNTVRFDKAIATATAAGVDTFVELAEHPTLQLAIQENLAADSGIEEERQPLVVGTSLRTAGDLDEFTRNLVRLALHDLGFAWQGLGTEFDGPPPLPLVDFPNTVFNDARLWMPYEQGISRIPGRTSNVGVAAKPAVSESDSTPTAPRLLNEQWVRLSRRSLVPPRTIGVIDYTGECAELAGALCVAAADAGATAQLVNPETAAVAGGLDTLAVLMPQSPRLDTAGAAARVVTFFSERTWWPGVPAGVTDFWLVTVAGETVIAADATPDLVHAGASAGFRSVGAKYPGTRFRHLDLPATPGASLSATAPAVVAALHTAEESELAIREGGLYAKRVIETDLPAIESDTSAAGHILILGGTGKLGLEFCEHYAHRGAKRITLVNRSGETAAIADRLQRIRSATSADIRVVARDLSETSAIEELAQQGLPADLIIHAAVEYSGVELEDITPDLADAALRAKVIGIAGVLDSYPRASNSRVLLCSSVSATVGGRGLALYAAGNRMLDALAHQHRSAGADCISVQWGHWDVHLDRSGAAMLAGLGVVPMRPTDALAAGMARFGENVIVAAFDLERARSVLQTCGRHSLLAQLDSAPPPATDPEVQRPAAETGRSQRFVNLLAQAIGLDSAETIDTSVPMVAIGLDSLQALEFRRRVKQEFNHDLEVADLLGGASIADVLAKLNA</sequence>
<dbReference type="SMART" id="SM00827">
    <property type="entry name" value="PKS_AT"/>
    <property type="match status" value="1"/>
</dbReference>
<dbReference type="Gene3D" id="3.40.50.720">
    <property type="entry name" value="NAD(P)-binding Rossmann-like Domain"/>
    <property type="match status" value="1"/>
</dbReference>
<dbReference type="InterPro" id="IPR050091">
    <property type="entry name" value="PKS_NRPS_Biosynth_Enz"/>
</dbReference>
<evidence type="ECO:0000256" key="1">
    <source>
        <dbReference type="ARBA" id="ARBA00022450"/>
    </source>
</evidence>
<dbReference type="InterPro" id="IPR020806">
    <property type="entry name" value="PKS_PP-bd"/>
</dbReference>
<dbReference type="SUPFAM" id="SSF47336">
    <property type="entry name" value="ACP-like"/>
    <property type="match status" value="1"/>
</dbReference>
<dbReference type="GO" id="GO:0031177">
    <property type="term" value="F:phosphopantetheine binding"/>
    <property type="evidence" value="ECO:0007669"/>
    <property type="project" value="InterPro"/>
</dbReference>
<keyword evidence="1" id="KW-0596">Phosphopantetheine</keyword>
<evidence type="ECO:0000313" key="9">
    <source>
        <dbReference type="Proteomes" id="UP000093925"/>
    </source>
</evidence>
<dbReference type="SUPFAM" id="SSF51735">
    <property type="entry name" value="NAD(P)-binding Rossmann-fold domains"/>
    <property type="match status" value="2"/>
</dbReference>
<dbReference type="InterPro" id="IPR057326">
    <property type="entry name" value="KR_dom"/>
</dbReference>
<dbReference type="SMART" id="SM00822">
    <property type="entry name" value="PKS_KR"/>
    <property type="match status" value="1"/>
</dbReference>
<protein>
    <submittedName>
        <fullName evidence="8">Polyketide synthase</fullName>
    </submittedName>
</protein>
<dbReference type="SUPFAM" id="SSF55048">
    <property type="entry name" value="Probable ACP-binding domain of malonyl-CoA ACP transacylase"/>
    <property type="match status" value="1"/>
</dbReference>
<dbReference type="PANTHER" id="PTHR43775:SF37">
    <property type="entry name" value="SI:DKEY-61P9.11"/>
    <property type="match status" value="1"/>
</dbReference>
<evidence type="ECO:0000259" key="7">
    <source>
        <dbReference type="PROSITE" id="PS50075"/>
    </source>
</evidence>
<comment type="caution">
    <text evidence="8">The sequence shown here is derived from an EMBL/GenBank/DDBJ whole genome shotgun (WGS) entry which is preliminary data.</text>
</comment>
<dbReference type="InterPro" id="IPR016035">
    <property type="entry name" value="Acyl_Trfase/lysoPLipase"/>
</dbReference>
<evidence type="ECO:0000256" key="5">
    <source>
        <dbReference type="ARBA" id="ARBA00023268"/>
    </source>
</evidence>
<dbReference type="SUPFAM" id="SSF52151">
    <property type="entry name" value="FabD/lysophospholipase-like"/>
    <property type="match status" value="1"/>
</dbReference>
<feature type="region of interest" description="Disordered" evidence="6">
    <location>
        <begin position="934"/>
        <end position="954"/>
    </location>
</feature>
<dbReference type="SMART" id="SM00823">
    <property type="entry name" value="PKS_PP"/>
    <property type="match status" value="1"/>
</dbReference>
<dbReference type="Gene3D" id="1.10.1200.10">
    <property type="entry name" value="ACP-like"/>
    <property type="match status" value="1"/>
</dbReference>
<feature type="domain" description="Carrier" evidence="7">
    <location>
        <begin position="954"/>
        <end position="1027"/>
    </location>
</feature>
<dbReference type="InterPro" id="IPR036736">
    <property type="entry name" value="ACP-like_sf"/>
</dbReference>
<dbReference type="Pfam" id="PF00550">
    <property type="entry name" value="PP-binding"/>
    <property type="match status" value="1"/>
</dbReference>
<dbReference type="CDD" id="cd05274">
    <property type="entry name" value="KR_FAS_SDR_x"/>
    <property type="match status" value="1"/>
</dbReference>
<evidence type="ECO:0000256" key="6">
    <source>
        <dbReference type="SAM" id="MobiDB-lite"/>
    </source>
</evidence>
<dbReference type="InterPro" id="IPR016036">
    <property type="entry name" value="Malonyl_transacylase_ACP-bd"/>
</dbReference>
<evidence type="ECO:0000256" key="3">
    <source>
        <dbReference type="ARBA" id="ARBA00022679"/>
    </source>
</evidence>
<dbReference type="PANTHER" id="PTHR43775">
    <property type="entry name" value="FATTY ACID SYNTHASE"/>
    <property type="match status" value="1"/>
</dbReference>
<keyword evidence="3" id="KW-0808">Transferase</keyword>
<dbReference type="Pfam" id="PF08659">
    <property type="entry name" value="KR"/>
    <property type="match status" value="1"/>
</dbReference>
<name>A0A1A3KRN7_MYCAS</name>
<dbReference type="InterPro" id="IPR001227">
    <property type="entry name" value="Ac_transferase_dom_sf"/>
</dbReference>
<evidence type="ECO:0000256" key="4">
    <source>
        <dbReference type="ARBA" id="ARBA00022857"/>
    </source>
</evidence>
<dbReference type="AlphaFoldDB" id="A0A1A3KRN7"/>
<organism evidence="8 9">
    <name type="scientific">Mycobacterium asiaticum</name>
    <dbReference type="NCBI Taxonomy" id="1790"/>
    <lineage>
        <taxon>Bacteria</taxon>
        <taxon>Bacillati</taxon>
        <taxon>Actinomycetota</taxon>
        <taxon>Actinomycetes</taxon>
        <taxon>Mycobacteriales</taxon>
        <taxon>Mycobacteriaceae</taxon>
        <taxon>Mycobacterium</taxon>
    </lineage>
</organism>
<proteinExistence type="predicted"/>
<accession>A0A1A3KRN7</accession>